<keyword evidence="9" id="KW-0325">Glycoprotein</keyword>
<dbReference type="InterPro" id="IPR051275">
    <property type="entry name" value="Cell_adhesion_signaling"/>
</dbReference>
<keyword evidence="10" id="KW-0393">Immunoglobulin domain</keyword>
<evidence type="ECO:0000256" key="8">
    <source>
        <dbReference type="ARBA" id="ARBA00023157"/>
    </source>
</evidence>
<keyword evidence="5" id="KW-0677">Repeat</keyword>
<protein>
    <recommendedName>
        <fullName evidence="12">Ig-like domain-containing protein</fullName>
    </recommendedName>
</protein>
<keyword evidence="3" id="KW-0812">Transmembrane</keyword>
<evidence type="ECO:0000256" key="6">
    <source>
        <dbReference type="ARBA" id="ARBA00022989"/>
    </source>
</evidence>
<reference evidence="13 14" key="1">
    <citation type="submission" date="2016-02" db="EMBL/GenBank/DDBJ databases">
        <title>Band-tailed pigeon sequencing and assembly.</title>
        <authorList>
            <person name="Soares A.E."/>
            <person name="Novak B.J."/>
            <person name="Rice E.S."/>
            <person name="O'Connell B."/>
            <person name="Chang D."/>
            <person name="Weber S."/>
            <person name="Shapiro B."/>
        </authorList>
    </citation>
    <scope>NUCLEOTIDE SEQUENCE [LARGE SCALE GENOMIC DNA]</scope>
    <source>
        <strain evidence="13">BTP2013</strain>
        <tissue evidence="13">Blood</tissue>
    </source>
</reference>
<dbReference type="PROSITE" id="PS50835">
    <property type="entry name" value="IG_LIKE"/>
    <property type="match status" value="1"/>
</dbReference>
<dbReference type="AlphaFoldDB" id="A0A1V4KDT1"/>
<evidence type="ECO:0000259" key="12">
    <source>
        <dbReference type="PROSITE" id="PS50835"/>
    </source>
</evidence>
<dbReference type="InterPro" id="IPR003599">
    <property type="entry name" value="Ig_sub"/>
</dbReference>
<dbReference type="GO" id="GO:0005911">
    <property type="term" value="C:cell-cell junction"/>
    <property type="evidence" value="ECO:0007669"/>
    <property type="project" value="TreeGrafter"/>
</dbReference>
<dbReference type="EMBL" id="LSYS01003550">
    <property type="protein sequence ID" value="OPJ82564.1"/>
    <property type="molecule type" value="Genomic_DNA"/>
</dbReference>
<evidence type="ECO:0000256" key="1">
    <source>
        <dbReference type="ARBA" id="ARBA00004479"/>
    </source>
</evidence>
<feature type="region of interest" description="Disordered" evidence="11">
    <location>
        <begin position="1"/>
        <end position="25"/>
    </location>
</feature>
<dbReference type="STRING" id="372326.A0A1V4KDT1"/>
<dbReference type="InterPro" id="IPR036179">
    <property type="entry name" value="Ig-like_dom_sf"/>
</dbReference>
<evidence type="ECO:0000256" key="11">
    <source>
        <dbReference type="SAM" id="MobiDB-lite"/>
    </source>
</evidence>
<evidence type="ECO:0000256" key="7">
    <source>
        <dbReference type="ARBA" id="ARBA00023136"/>
    </source>
</evidence>
<evidence type="ECO:0000256" key="10">
    <source>
        <dbReference type="ARBA" id="ARBA00023319"/>
    </source>
</evidence>
<keyword evidence="7" id="KW-0472">Membrane</keyword>
<dbReference type="Gene3D" id="2.60.40.10">
    <property type="entry name" value="Immunoglobulins"/>
    <property type="match status" value="1"/>
</dbReference>
<dbReference type="GO" id="GO:0005886">
    <property type="term" value="C:plasma membrane"/>
    <property type="evidence" value="ECO:0007669"/>
    <property type="project" value="TreeGrafter"/>
</dbReference>
<sequence>MSRSMFAERVTGTVPGRRDRCRGAGATSMTEHRELAAPAPGCWAPRALAEPPPLPAAAQTRFVEEPEDQTVVAGQRIVLSCVVLNYSGIVQWTKDGLALGMGQGLKAWPRYRIVGTADSGQYNLEISNAELSDDAVYECQATEAALRSRRAKLTVLRRYRKTKRDEWKLKGTRGRPRRAWWHSTGTPAGPEGQDEPLNIRGQS</sequence>
<dbReference type="Pfam" id="PF07679">
    <property type="entry name" value="I-set"/>
    <property type="match status" value="1"/>
</dbReference>
<evidence type="ECO:0000313" key="14">
    <source>
        <dbReference type="Proteomes" id="UP000190648"/>
    </source>
</evidence>
<feature type="domain" description="Ig-like" evidence="12">
    <location>
        <begin position="55"/>
        <end position="154"/>
    </location>
</feature>
<comment type="similarity">
    <text evidence="2">Belongs to the immunoglobulin superfamily.</text>
</comment>
<evidence type="ECO:0000256" key="5">
    <source>
        <dbReference type="ARBA" id="ARBA00022737"/>
    </source>
</evidence>
<evidence type="ECO:0000256" key="3">
    <source>
        <dbReference type="ARBA" id="ARBA00022692"/>
    </source>
</evidence>
<accession>A0A1V4KDT1</accession>
<evidence type="ECO:0000256" key="2">
    <source>
        <dbReference type="ARBA" id="ARBA00008637"/>
    </source>
</evidence>
<dbReference type="GO" id="GO:0050839">
    <property type="term" value="F:cell adhesion molecule binding"/>
    <property type="evidence" value="ECO:0007669"/>
    <property type="project" value="TreeGrafter"/>
</dbReference>
<dbReference type="InterPro" id="IPR013783">
    <property type="entry name" value="Ig-like_fold"/>
</dbReference>
<gene>
    <name evidence="13" type="ORF">AV530_000201</name>
</gene>
<organism evidence="13 14">
    <name type="scientific">Patagioenas fasciata monilis</name>
    <dbReference type="NCBI Taxonomy" id="372326"/>
    <lineage>
        <taxon>Eukaryota</taxon>
        <taxon>Metazoa</taxon>
        <taxon>Chordata</taxon>
        <taxon>Craniata</taxon>
        <taxon>Vertebrata</taxon>
        <taxon>Euteleostomi</taxon>
        <taxon>Archelosauria</taxon>
        <taxon>Archosauria</taxon>
        <taxon>Dinosauria</taxon>
        <taxon>Saurischia</taxon>
        <taxon>Theropoda</taxon>
        <taxon>Coelurosauria</taxon>
        <taxon>Aves</taxon>
        <taxon>Neognathae</taxon>
        <taxon>Neoaves</taxon>
        <taxon>Columbimorphae</taxon>
        <taxon>Columbiformes</taxon>
        <taxon>Columbidae</taxon>
        <taxon>Patagioenas</taxon>
    </lineage>
</organism>
<dbReference type="InterPro" id="IPR007110">
    <property type="entry name" value="Ig-like_dom"/>
</dbReference>
<evidence type="ECO:0000256" key="9">
    <source>
        <dbReference type="ARBA" id="ARBA00023180"/>
    </source>
</evidence>
<dbReference type="Proteomes" id="UP000190648">
    <property type="component" value="Unassembled WGS sequence"/>
</dbReference>
<dbReference type="InterPro" id="IPR013098">
    <property type="entry name" value="Ig_I-set"/>
</dbReference>
<proteinExistence type="inferred from homology"/>
<evidence type="ECO:0000256" key="4">
    <source>
        <dbReference type="ARBA" id="ARBA00022729"/>
    </source>
</evidence>
<comment type="subcellular location">
    <subcellularLocation>
        <location evidence="1">Membrane</location>
        <topology evidence="1">Single-pass type I membrane protein</topology>
    </subcellularLocation>
</comment>
<keyword evidence="14" id="KW-1185">Reference proteome</keyword>
<dbReference type="PANTHER" id="PTHR11640">
    <property type="entry name" value="NEPHRIN"/>
    <property type="match status" value="1"/>
</dbReference>
<feature type="region of interest" description="Disordered" evidence="11">
    <location>
        <begin position="167"/>
        <end position="203"/>
    </location>
</feature>
<keyword evidence="8" id="KW-1015">Disulfide bond</keyword>
<evidence type="ECO:0000313" key="13">
    <source>
        <dbReference type="EMBL" id="OPJ82564.1"/>
    </source>
</evidence>
<dbReference type="FunFam" id="2.60.40.10:FF:000077">
    <property type="entry name" value="Kirre like nephrin family adhesion molecule 3"/>
    <property type="match status" value="1"/>
</dbReference>
<keyword evidence="4" id="KW-0732">Signal</keyword>
<dbReference type="GO" id="GO:0098609">
    <property type="term" value="P:cell-cell adhesion"/>
    <property type="evidence" value="ECO:0007669"/>
    <property type="project" value="TreeGrafter"/>
</dbReference>
<feature type="compositionally biased region" description="Basic residues" evidence="11">
    <location>
        <begin position="170"/>
        <end position="180"/>
    </location>
</feature>
<dbReference type="SMART" id="SM00409">
    <property type="entry name" value="IG"/>
    <property type="match status" value="1"/>
</dbReference>
<dbReference type="OrthoDB" id="6413693at2759"/>
<dbReference type="SUPFAM" id="SSF48726">
    <property type="entry name" value="Immunoglobulin"/>
    <property type="match status" value="1"/>
</dbReference>
<keyword evidence="6" id="KW-1133">Transmembrane helix</keyword>
<comment type="caution">
    <text evidence="13">The sequence shown here is derived from an EMBL/GenBank/DDBJ whole genome shotgun (WGS) entry which is preliminary data.</text>
</comment>
<dbReference type="PANTHER" id="PTHR11640:SF14">
    <property type="entry name" value="KIN OF IRRE-LIKE PROTEIN 1"/>
    <property type="match status" value="1"/>
</dbReference>
<name>A0A1V4KDT1_PATFA</name>